<dbReference type="Gene3D" id="3.30.1140.60">
    <property type="entry name" value="F-actin capping protein, alpha subunit"/>
    <property type="match status" value="1"/>
</dbReference>
<dbReference type="Proteomes" id="UP000187429">
    <property type="component" value="Unassembled WGS sequence"/>
</dbReference>
<evidence type="ECO:0000256" key="2">
    <source>
        <dbReference type="ARBA" id="ARBA00014038"/>
    </source>
</evidence>
<dbReference type="Pfam" id="PF01267">
    <property type="entry name" value="F-actin_cap_A"/>
    <property type="match status" value="1"/>
</dbReference>
<dbReference type="PANTHER" id="PTHR10653">
    <property type="entry name" value="F-ACTIN-CAPPING PROTEIN SUBUNIT ALPHA"/>
    <property type="match status" value="1"/>
</dbReference>
<evidence type="ECO:0000256" key="4">
    <source>
        <dbReference type="ARBA" id="ARBA00023203"/>
    </source>
</evidence>
<dbReference type="PRINTS" id="PR00191">
    <property type="entry name" value="FACTINCAPA"/>
</dbReference>
<dbReference type="GO" id="GO:0030863">
    <property type="term" value="C:cortical cytoskeleton"/>
    <property type="evidence" value="ECO:0007669"/>
    <property type="project" value="TreeGrafter"/>
</dbReference>
<dbReference type="InterPro" id="IPR042489">
    <property type="entry name" value="CapZ_alpha_1"/>
</dbReference>
<keyword evidence="4 6" id="KW-0009">Actin-binding</keyword>
<comment type="similarity">
    <text evidence="1 6">Belongs to the F-actin-capping protein alpha subunit family.</text>
</comment>
<gene>
    <name evidence="7" type="ORF">AYI69_g1705</name>
</gene>
<dbReference type="Gene3D" id="3.90.1150.210">
    <property type="entry name" value="F-actin capping protein, beta subunit"/>
    <property type="match status" value="1"/>
</dbReference>
<sequence>MEELSSLDKVLKAGEFLKVSPPGEIDDVFNDIRGLVNDDITLQQEIGPILSECNTAQFHSTTLPDSESQVILTKYNQLNDSDFIDFQTGMKFSFDHLRMKTSDAVDYNEHLGEDEFRDELYAQGEEYLSEHFVGGKLGVFPINKELFPIYSESPDAIDAQEGYVICIINNKYSPENFYNGRWQATWVFDSTSNTLTGHLKINIHYYEDGNVQLNVEKKVSEPIEDSSSDLQQLSVNVFTAIKKLEKQIQLSINENYQTLSESTFKDLRRKLPLTRSKIDWLKIANYNIGEQLGNINH</sequence>
<evidence type="ECO:0000313" key="7">
    <source>
        <dbReference type="EMBL" id="OMJ28808.1"/>
    </source>
</evidence>
<dbReference type="GO" id="GO:0030036">
    <property type="term" value="P:actin cytoskeleton organization"/>
    <property type="evidence" value="ECO:0007669"/>
    <property type="project" value="TreeGrafter"/>
</dbReference>
<dbReference type="InterPro" id="IPR042276">
    <property type="entry name" value="CapZ_alpha/beta_2"/>
</dbReference>
<comment type="function">
    <text evidence="5 6">F-actin-capping proteins bind in a Ca(2+)-independent manner to the fast growing ends of actin filaments (barbed end) thereby blocking the exchange of subunits at these ends. Unlike other capping proteins (such as gelsolin and severin), these proteins do not sever actin filaments.</text>
</comment>
<dbReference type="AlphaFoldDB" id="A0A1R1YPI2"/>
<dbReference type="GO" id="GO:0008290">
    <property type="term" value="C:F-actin capping protein complex"/>
    <property type="evidence" value="ECO:0007669"/>
    <property type="project" value="UniProtKB-UniRule"/>
</dbReference>
<dbReference type="SUPFAM" id="SSF90096">
    <property type="entry name" value="Subunits of heterodimeric actin filament capping protein Capz"/>
    <property type="match status" value="1"/>
</dbReference>
<accession>A0A1R1YPI2</accession>
<dbReference type="InterPro" id="IPR002189">
    <property type="entry name" value="CapZ_alpha"/>
</dbReference>
<evidence type="ECO:0000256" key="6">
    <source>
        <dbReference type="RuleBase" id="RU365077"/>
    </source>
</evidence>
<organism evidence="7 8">
    <name type="scientific">Smittium culicis</name>
    <dbReference type="NCBI Taxonomy" id="133412"/>
    <lineage>
        <taxon>Eukaryota</taxon>
        <taxon>Fungi</taxon>
        <taxon>Fungi incertae sedis</taxon>
        <taxon>Zoopagomycota</taxon>
        <taxon>Kickxellomycotina</taxon>
        <taxon>Harpellomycetes</taxon>
        <taxon>Harpellales</taxon>
        <taxon>Legeriomycetaceae</taxon>
        <taxon>Smittium</taxon>
    </lineage>
</organism>
<evidence type="ECO:0000256" key="1">
    <source>
        <dbReference type="ARBA" id="ARBA00010479"/>
    </source>
</evidence>
<keyword evidence="3 6" id="KW-0117">Actin capping</keyword>
<dbReference type="InterPro" id="IPR037282">
    <property type="entry name" value="CapZ_alpha/beta"/>
</dbReference>
<evidence type="ECO:0000313" key="8">
    <source>
        <dbReference type="Proteomes" id="UP000187429"/>
    </source>
</evidence>
<dbReference type="PANTHER" id="PTHR10653:SF0">
    <property type="entry name" value="F-ACTIN-CAPPING PROTEIN SUBUNIT ALPHA"/>
    <property type="match status" value="1"/>
</dbReference>
<protein>
    <recommendedName>
        <fullName evidence="2 6">F-actin-capping protein subunit alpha</fullName>
    </recommendedName>
</protein>
<keyword evidence="8" id="KW-1185">Reference proteome</keyword>
<dbReference type="OrthoDB" id="340550at2759"/>
<comment type="caution">
    <text evidence="7">The sequence shown here is derived from an EMBL/GenBank/DDBJ whole genome shotgun (WGS) entry which is preliminary data.</text>
</comment>
<dbReference type="GO" id="GO:0051015">
    <property type="term" value="F:actin filament binding"/>
    <property type="evidence" value="ECO:0007669"/>
    <property type="project" value="TreeGrafter"/>
</dbReference>
<dbReference type="GO" id="GO:0051016">
    <property type="term" value="P:barbed-end actin filament capping"/>
    <property type="evidence" value="ECO:0007669"/>
    <property type="project" value="UniProtKB-UniRule"/>
</dbReference>
<dbReference type="FunFam" id="3.90.1150.210:FF:000003">
    <property type="entry name" value="F-actin-capping protein subunit alpha"/>
    <property type="match status" value="1"/>
</dbReference>
<evidence type="ECO:0000256" key="3">
    <source>
        <dbReference type="ARBA" id="ARBA00022467"/>
    </source>
</evidence>
<name>A0A1R1YPI2_9FUNG</name>
<proteinExistence type="inferred from homology"/>
<evidence type="ECO:0000256" key="5">
    <source>
        <dbReference type="ARBA" id="ARBA00025389"/>
    </source>
</evidence>
<dbReference type="EMBL" id="LSSM01000472">
    <property type="protein sequence ID" value="OMJ28808.1"/>
    <property type="molecule type" value="Genomic_DNA"/>
</dbReference>
<comment type="subunit">
    <text evidence="6">Heterodimer of an alpha and a beta subunit.</text>
</comment>
<reference evidence="8" key="1">
    <citation type="submission" date="2017-01" db="EMBL/GenBank/DDBJ databases">
        <authorList>
            <person name="Wang Y."/>
            <person name="White M."/>
            <person name="Kvist S."/>
            <person name="Moncalvo J.-M."/>
        </authorList>
    </citation>
    <scope>NUCLEOTIDE SEQUENCE [LARGE SCALE GENOMIC DNA]</scope>
    <source>
        <strain evidence="8">ID-206-W2</strain>
    </source>
</reference>